<dbReference type="Pfam" id="PF00067">
    <property type="entry name" value="p450"/>
    <property type="match status" value="1"/>
</dbReference>
<dbReference type="InterPro" id="IPR036396">
    <property type="entry name" value="Cyt_P450_sf"/>
</dbReference>
<dbReference type="Gene3D" id="1.10.630.10">
    <property type="entry name" value="Cytochrome P450"/>
    <property type="match status" value="1"/>
</dbReference>
<keyword evidence="4" id="KW-1185">Reference proteome</keyword>
<keyword evidence="2" id="KW-0812">Transmembrane</keyword>
<evidence type="ECO:0000256" key="2">
    <source>
        <dbReference type="SAM" id="Phobius"/>
    </source>
</evidence>
<dbReference type="PANTHER" id="PTHR24305:SF180">
    <property type="entry name" value="P450, PUTATIVE (EUROFUNG)-RELATED"/>
    <property type="match status" value="1"/>
</dbReference>
<accession>A0A6A6FZI4</accession>
<dbReference type="GO" id="GO:0016705">
    <property type="term" value="F:oxidoreductase activity, acting on paired donors, with incorporation or reduction of molecular oxygen"/>
    <property type="evidence" value="ECO:0007669"/>
    <property type="project" value="InterPro"/>
</dbReference>
<organism evidence="3 4">
    <name type="scientific">Elsinoe ampelina</name>
    <dbReference type="NCBI Taxonomy" id="302913"/>
    <lineage>
        <taxon>Eukaryota</taxon>
        <taxon>Fungi</taxon>
        <taxon>Dikarya</taxon>
        <taxon>Ascomycota</taxon>
        <taxon>Pezizomycotina</taxon>
        <taxon>Dothideomycetes</taxon>
        <taxon>Dothideomycetidae</taxon>
        <taxon>Myriangiales</taxon>
        <taxon>Elsinoaceae</taxon>
        <taxon>Elsinoe</taxon>
    </lineage>
</organism>
<protein>
    <submittedName>
        <fullName evidence="3">Cytochrome P450</fullName>
    </submittedName>
</protein>
<evidence type="ECO:0000313" key="3">
    <source>
        <dbReference type="EMBL" id="KAF2218922.1"/>
    </source>
</evidence>
<dbReference type="InterPro" id="IPR002401">
    <property type="entry name" value="Cyt_P450_E_grp-I"/>
</dbReference>
<dbReference type="GO" id="GO:0020037">
    <property type="term" value="F:heme binding"/>
    <property type="evidence" value="ECO:0007669"/>
    <property type="project" value="InterPro"/>
</dbReference>
<dbReference type="InterPro" id="IPR050121">
    <property type="entry name" value="Cytochrome_P450_monoxygenase"/>
</dbReference>
<dbReference type="AlphaFoldDB" id="A0A6A6FZI4"/>
<keyword evidence="1" id="KW-0479">Metal-binding</keyword>
<name>A0A6A6FZI4_9PEZI</name>
<dbReference type="PANTHER" id="PTHR24305">
    <property type="entry name" value="CYTOCHROME P450"/>
    <property type="match status" value="1"/>
</dbReference>
<gene>
    <name evidence="3" type="ORF">BDZ85DRAFT_62422</name>
</gene>
<reference evidence="4" key="1">
    <citation type="journal article" date="2020" name="Stud. Mycol.">
        <title>101 Dothideomycetes genomes: A test case for predicting lifestyles and emergence of pathogens.</title>
        <authorList>
            <person name="Haridas S."/>
            <person name="Albert R."/>
            <person name="Binder M."/>
            <person name="Bloem J."/>
            <person name="LaButti K."/>
            <person name="Salamov A."/>
            <person name="Andreopoulos B."/>
            <person name="Baker S."/>
            <person name="Barry K."/>
            <person name="Bills G."/>
            <person name="Bluhm B."/>
            <person name="Cannon C."/>
            <person name="Castanera R."/>
            <person name="Culley D."/>
            <person name="Daum C."/>
            <person name="Ezra D."/>
            <person name="Gonzalez J."/>
            <person name="Henrissat B."/>
            <person name="Kuo A."/>
            <person name="Liang C."/>
            <person name="Lipzen A."/>
            <person name="Lutzoni F."/>
            <person name="Magnuson J."/>
            <person name="Mondo S."/>
            <person name="Nolan M."/>
            <person name="Ohm R."/>
            <person name="Pangilinan J."/>
            <person name="Park H.-J."/>
            <person name="Ramirez L."/>
            <person name="Alfaro M."/>
            <person name="Sun H."/>
            <person name="Tritt A."/>
            <person name="Yoshinaga Y."/>
            <person name="Zwiers L.-H."/>
            <person name="Turgeon B."/>
            <person name="Goodwin S."/>
            <person name="Spatafora J."/>
            <person name="Crous P."/>
            <person name="Grigoriev I."/>
        </authorList>
    </citation>
    <scope>NUCLEOTIDE SEQUENCE [LARGE SCALE GENOMIC DNA]</scope>
    <source>
        <strain evidence="4">CECT 20119</strain>
    </source>
</reference>
<dbReference type="OrthoDB" id="3934656at2759"/>
<keyword evidence="2" id="KW-0472">Membrane</keyword>
<comment type="cofactor">
    <cofactor evidence="1">
        <name>heme</name>
        <dbReference type="ChEBI" id="CHEBI:30413"/>
    </cofactor>
</comment>
<dbReference type="PRINTS" id="PR00463">
    <property type="entry name" value="EP450I"/>
</dbReference>
<dbReference type="GO" id="GO:0004497">
    <property type="term" value="F:monooxygenase activity"/>
    <property type="evidence" value="ECO:0007669"/>
    <property type="project" value="InterPro"/>
</dbReference>
<keyword evidence="1" id="KW-0408">Iron</keyword>
<keyword evidence="2" id="KW-1133">Transmembrane helix</keyword>
<dbReference type="GO" id="GO:0005506">
    <property type="term" value="F:iron ion binding"/>
    <property type="evidence" value="ECO:0007669"/>
    <property type="project" value="InterPro"/>
</dbReference>
<dbReference type="CDD" id="cd11060">
    <property type="entry name" value="CYP57A1-like"/>
    <property type="match status" value="1"/>
</dbReference>
<feature type="transmembrane region" description="Helical" evidence="2">
    <location>
        <begin position="12"/>
        <end position="30"/>
    </location>
</feature>
<dbReference type="EMBL" id="ML992524">
    <property type="protein sequence ID" value="KAF2218922.1"/>
    <property type="molecule type" value="Genomic_DNA"/>
</dbReference>
<dbReference type="PRINTS" id="PR00385">
    <property type="entry name" value="P450"/>
</dbReference>
<evidence type="ECO:0000313" key="4">
    <source>
        <dbReference type="Proteomes" id="UP000799538"/>
    </source>
</evidence>
<sequence length="521" mass="59575">MENKDASSYTAVWVLAFAVTVTIALLWTTFLSPLRHIPGPIFARYTNLWRLYHTWRGRPDIIHNELHEQYGSAVRIGPNCVSLSDPALIRTVFCTWKKDNMFTKSNFYSVADFPMDGKYYPTTFSVRDEQLHTAMTRQANKLYTIPALVKFEPLMDSAIELFIQRLREEFVRPQKPCPIHEWLHFLAWDMIAEITFSRKFGFLEQGEDVQNLIRMGEESTNYLAVVGQMHWLDRLLSKNPIISIGPPSSADSAAFAASQLQARRSGKDRHDIGRPDFLDEFLKLQEEDSTVTDAAVMAWMLSNVIAGSDTTAIELQSIVFFLSKNHGARRKLQDELDSADLGPIPQWKDVSKLPYLDAVVSEAMRCHPVVGILWERVVPQKGMTLSDGRFIPGGTIVGLNPRVVHRDREAFGDDVDEFRPERWLQDHDRSEPLDAYEARARKMRDASMPFGWGKRGCSGRNVATIEMRKVAAALYSNFDVQLINTKKTFDRTAKFFFFHKDMDVIINERSRGRRDSGPAET</sequence>
<evidence type="ECO:0000256" key="1">
    <source>
        <dbReference type="PIRSR" id="PIRSR602401-1"/>
    </source>
</evidence>
<dbReference type="InterPro" id="IPR001128">
    <property type="entry name" value="Cyt_P450"/>
</dbReference>
<feature type="binding site" description="axial binding residue" evidence="1">
    <location>
        <position position="457"/>
    </location>
    <ligand>
        <name>heme</name>
        <dbReference type="ChEBI" id="CHEBI:30413"/>
    </ligand>
    <ligandPart>
        <name>Fe</name>
        <dbReference type="ChEBI" id="CHEBI:18248"/>
    </ligandPart>
</feature>
<dbReference type="SUPFAM" id="SSF48264">
    <property type="entry name" value="Cytochrome P450"/>
    <property type="match status" value="1"/>
</dbReference>
<proteinExistence type="predicted"/>
<dbReference type="Proteomes" id="UP000799538">
    <property type="component" value="Unassembled WGS sequence"/>
</dbReference>
<keyword evidence="1" id="KW-0349">Heme</keyword>